<proteinExistence type="predicted"/>
<reference evidence="7 8" key="1">
    <citation type="journal article" date="2019" name="Int. J. Syst. Evol. Microbiol.">
        <title>The Global Catalogue of Microorganisms (GCM) 10K type strain sequencing project: providing services to taxonomists for standard genome sequencing and annotation.</title>
        <authorList>
            <consortium name="The Broad Institute Genomics Platform"/>
            <consortium name="The Broad Institute Genome Sequencing Center for Infectious Disease"/>
            <person name="Wu L."/>
            <person name="Ma J."/>
        </authorList>
    </citation>
    <scope>NUCLEOTIDE SEQUENCE [LARGE SCALE GENOMIC DNA]</scope>
    <source>
        <strain evidence="7 8">JCM 16009</strain>
    </source>
</reference>
<evidence type="ECO:0000259" key="6">
    <source>
        <dbReference type="PROSITE" id="PS50977"/>
    </source>
</evidence>
<keyword evidence="3 5" id="KW-0238">DNA-binding</keyword>
<dbReference type="PROSITE" id="PS50977">
    <property type="entry name" value="HTH_TETR_2"/>
    <property type="match status" value="1"/>
</dbReference>
<dbReference type="Proteomes" id="UP001500449">
    <property type="component" value="Unassembled WGS sequence"/>
</dbReference>
<accession>A0ABN2MZH1</accession>
<dbReference type="Gene3D" id="1.10.357.10">
    <property type="entry name" value="Tetracycline Repressor, domain 2"/>
    <property type="match status" value="1"/>
</dbReference>
<dbReference type="InterPro" id="IPR050109">
    <property type="entry name" value="HTH-type_TetR-like_transc_reg"/>
</dbReference>
<keyword evidence="4" id="KW-0804">Transcription</keyword>
<dbReference type="PRINTS" id="PR00455">
    <property type="entry name" value="HTHTETR"/>
</dbReference>
<protein>
    <submittedName>
        <fullName evidence="7">TetR/AcrR family transcriptional regulator</fullName>
    </submittedName>
</protein>
<dbReference type="InterPro" id="IPR036271">
    <property type="entry name" value="Tet_transcr_reg_TetR-rel_C_sf"/>
</dbReference>
<evidence type="ECO:0000256" key="2">
    <source>
        <dbReference type="ARBA" id="ARBA00023015"/>
    </source>
</evidence>
<dbReference type="RefSeq" id="WP_344415973.1">
    <property type="nucleotide sequence ID" value="NZ_BAAAQK010000005.1"/>
</dbReference>
<evidence type="ECO:0000256" key="1">
    <source>
        <dbReference type="ARBA" id="ARBA00022491"/>
    </source>
</evidence>
<dbReference type="PANTHER" id="PTHR30055">
    <property type="entry name" value="HTH-TYPE TRANSCRIPTIONAL REGULATOR RUTR"/>
    <property type="match status" value="1"/>
</dbReference>
<comment type="caution">
    <text evidence="7">The sequence shown here is derived from an EMBL/GenBank/DDBJ whole genome shotgun (WGS) entry which is preliminary data.</text>
</comment>
<dbReference type="Pfam" id="PF17932">
    <property type="entry name" value="TetR_C_24"/>
    <property type="match status" value="1"/>
</dbReference>
<dbReference type="SUPFAM" id="SSF46689">
    <property type="entry name" value="Homeodomain-like"/>
    <property type="match status" value="1"/>
</dbReference>
<evidence type="ECO:0000313" key="7">
    <source>
        <dbReference type="EMBL" id="GAA1845525.1"/>
    </source>
</evidence>
<evidence type="ECO:0000313" key="8">
    <source>
        <dbReference type="Proteomes" id="UP001500449"/>
    </source>
</evidence>
<keyword evidence="2" id="KW-0805">Transcription regulation</keyword>
<evidence type="ECO:0000256" key="3">
    <source>
        <dbReference type="ARBA" id="ARBA00023125"/>
    </source>
</evidence>
<keyword evidence="8" id="KW-1185">Reference proteome</keyword>
<evidence type="ECO:0000256" key="4">
    <source>
        <dbReference type="ARBA" id="ARBA00023163"/>
    </source>
</evidence>
<sequence>MSDIGRRRAARAAADDPAYTQRLGEIREAAVRVFRAKGLRVASLNDVAEELGTSRASLYYYVGSKEELFRDVVSEAVTANIEAAEKVLAQTLPASSKLARLIELLMRSFEEHFPYLYVFVQEDFSKLGGDAETATEPWDATIREWNQRYFDLVKQVVSEGVAAGDLRTSLPAGVVANCVIGMMNSSHAWFRPNGLMDATELGEGMARMLLAGLEPAAG</sequence>
<gene>
    <name evidence="7" type="ORF">GCM10009836_26360</name>
</gene>
<dbReference type="SUPFAM" id="SSF48498">
    <property type="entry name" value="Tetracyclin repressor-like, C-terminal domain"/>
    <property type="match status" value="1"/>
</dbReference>
<organism evidence="7 8">
    <name type="scientific">Pseudonocardia ailaonensis</name>
    <dbReference type="NCBI Taxonomy" id="367279"/>
    <lineage>
        <taxon>Bacteria</taxon>
        <taxon>Bacillati</taxon>
        <taxon>Actinomycetota</taxon>
        <taxon>Actinomycetes</taxon>
        <taxon>Pseudonocardiales</taxon>
        <taxon>Pseudonocardiaceae</taxon>
        <taxon>Pseudonocardia</taxon>
    </lineage>
</organism>
<dbReference type="EMBL" id="BAAAQK010000005">
    <property type="protein sequence ID" value="GAA1845525.1"/>
    <property type="molecule type" value="Genomic_DNA"/>
</dbReference>
<dbReference type="Gene3D" id="1.10.10.60">
    <property type="entry name" value="Homeodomain-like"/>
    <property type="match status" value="1"/>
</dbReference>
<dbReference type="Pfam" id="PF00440">
    <property type="entry name" value="TetR_N"/>
    <property type="match status" value="1"/>
</dbReference>
<feature type="DNA-binding region" description="H-T-H motif" evidence="5">
    <location>
        <begin position="43"/>
        <end position="62"/>
    </location>
</feature>
<dbReference type="InterPro" id="IPR009057">
    <property type="entry name" value="Homeodomain-like_sf"/>
</dbReference>
<name>A0ABN2MZH1_9PSEU</name>
<evidence type="ECO:0000256" key="5">
    <source>
        <dbReference type="PROSITE-ProRule" id="PRU00335"/>
    </source>
</evidence>
<dbReference type="InterPro" id="IPR041490">
    <property type="entry name" value="KstR2_TetR_C"/>
</dbReference>
<dbReference type="PANTHER" id="PTHR30055:SF175">
    <property type="entry name" value="HTH-TYPE TRANSCRIPTIONAL REPRESSOR KSTR2"/>
    <property type="match status" value="1"/>
</dbReference>
<feature type="domain" description="HTH tetR-type" evidence="6">
    <location>
        <begin position="20"/>
        <end position="80"/>
    </location>
</feature>
<keyword evidence="1" id="KW-0678">Repressor</keyword>
<dbReference type="InterPro" id="IPR001647">
    <property type="entry name" value="HTH_TetR"/>
</dbReference>